<proteinExistence type="predicted"/>
<dbReference type="GO" id="GO:0009306">
    <property type="term" value="P:protein secretion"/>
    <property type="evidence" value="ECO:0007669"/>
    <property type="project" value="TreeGrafter"/>
</dbReference>
<evidence type="ECO:0000256" key="3">
    <source>
        <dbReference type="ARBA" id="ARBA00022989"/>
    </source>
</evidence>
<keyword evidence="3" id="KW-1133">Transmembrane helix</keyword>
<accession>A0A4Y5ZV19</accession>
<evidence type="ECO:0000256" key="1">
    <source>
        <dbReference type="ARBA" id="ARBA00004167"/>
    </source>
</evidence>
<evidence type="ECO:0000313" key="6">
    <source>
        <dbReference type="Proteomes" id="UP000318237"/>
    </source>
</evidence>
<dbReference type="GO" id="GO:0005886">
    <property type="term" value="C:plasma membrane"/>
    <property type="evidence" value="ECO:0007669"/>
    <property type="project" value="TreeGrafter"/>
</dbReference>
<dbReference type="EMBL" id="CP041054">
    <property type="protein sequence ID" value="QDE47503.1"/>
    <property type="molecule type" value="Genomic_DNA"/>
</dbReference>
<dbReference type="PANTHER" id="PTHR36985:SF1">
    <property type="entry name" value="TRANSLOCATION AND ASSEMBLY MODULE SUBUNIT TAMB"/>
    <property type="match status" value="1"/>
</dbReference>
<evidence type="ECO:0000313" key="5">
    <source>
        <dbReference type="EMBL" id="QDE47503.1"/>
    </source>
</evidence>
<dbReference type="Proteomes" id="UP000318237">
    <property type="component" value="Chromosome"/>
</dbReference>
<organism evidence="5 6">
    <name type="scientific">Enterobacter hormaechei</name>
    <dbReference type="NCBI Taxonomy" id="158836"/>
    <lineage>
        <taxon>Bacteria</taxon>
        <taxon>Pseudomonadati</taxon>
        <taxon>Pseudomonadota</taxon>
        <taxon>Gammaproteobacteria</taxon>
        <taxon>Enterobacterales</taxon>
        <taxon>Enterobacteriaceae</taxon>
        <taxon>Enterobacter</taxon>
        <taxon>Enterobacter cloacae complex</taxon>
    </lineage>
</organism>
<dbReference type="AlphaFoldDB" id="A0A4Y5ZV19"/>
<keyword evidence="2" id="KW-0812">Transmembrane</keyword>
<comment type="subcellular location">
    <subcellularLocation>
        <location evidence="1">Membrane</location>
        <topology evidence="1">Single-pass membrane protein</topology>
    </subcellularLocation>
</comment>
<keyword evidence="4" id="KW-0472">Membrane</keyword>
<evidence type="ECO:0000256" key="4">
    <source>
        <dbReference type="ARBA" id="ARBA00023136"/>
    </source>
</evidence>
<sequence>MQGEPVSGQLHLTGSFDRRATRWKGVLDNTRFSTPVGPLMLSRSIALDYRNAEQKLSIGPHCWTNPNAELCVPQTIDAGAEGRAQINLNRFDRRC</sequence>
<protein>
    <recommendedName>
        <fullName evidence="7">TonB-dependent receptor</fullName>
    </recommendedName>
</protein>
<name>A0A4Y5ZV19_9ENTR</name>
<evidence type="ECO:0000256" key="2">
    <source>
        <dbReference type="ARBA" id="ARBA00022692"/>
    </source>
</evidence>
<evidence type="ECO:0008006" key="7">
    <source>
        <dbReference type="Google" id="ProtNLM"/>
    </source>
</evidence>
<dbReference type="PANTHER" id="PTHR36985">
    <property type="entry name" value="TRANSLOCATION AND ASSEMBLY MODULE SUBUNIT TAMB"/>
    <property type="match status" value="1"/>
</dbReference>
<reference evidence="5 6" key="1">
    <citation type="submission" date="2019-06" db="EMBL/GenBank/DDBJ databases">
        <title>Whole genome sequencing of XDR Enterobacter.</title>
        <authorList>
            <person name="Gnana Soundari P."/>
            <person name="Vijayakumar R."/>
            <person name="Krishnan P."/>
        </authorList>
    </citation>
    <scope>NUCLEOTIDE SEQUENCE [LARGE SCALE GENOMIC DNA]</scope>
    <source>
        <strain evidence="5 6">C126</strain>
    </source>
</reference>
<gene>
    <name evidence="5" type="ORF">EIN43_14745</name>
</gene>
<dbReference type="GO" id="GO:0097347">
    <property type="term" value="C:TAM protein secretion complex"/>
    <property type="evidence" value="ECO:0007669"/>
    <property type="project" value="TreeGrafter"/>
</dbReference>